<dbReference type="Proteomes" id="UP000066737">
    <property type="component" value="Chromosome I"/>
</dbReference>
<dbReference type="KEGG" id="hhb:Hhub_2195"/>
<feature type="region of interest" description="Disordered" evidence="1">
    <location>
        <begin position="40"/>
        <end position="62"/>
    </location>
</feature>
<sequence>MGSHRQAFERSGAVKEFVDDEGRHYYVVQFGDGSGQILQKKQSEEDNSVAEYVPRDESTKESMRMIAASSDFEVREDRNTQQNLQNLLDGGW</sequence>
<feature type="compositionally biased region" description="Basic and acidic residues" evidence="1">
    <location>
        <begin position="53"/>
        <end position="62"/>
    </location>
</feature>
<reference evidence="3" key="1">
    <citation type="journal article" date="2016" name="Environ. Microbiol.">
        <title>The complete genome of a viable archaeum isolated from 123-million-year-old rock salt.</title>
        <authorList>
            <person name="Jaakkola S.T."/>
            <person name="Pfeiffer F."/>
            <person name="Ravantti J.J."/>
            <person name="Guo Q."/>
            <person name="Liu Y."/>
            <person name="Chen X."/>
            <person name="Ma H."/>
            <person name="Yang C."/>
            <person name="Oksanen H.M."/>
            <person name="Bamford D.H."/>
        </authorList>
    </citation>
    <scope>NUCLEOTIDE SEQUENCE</scope>
    <source>
        <strain evidence="3">JI20-1</strain>
    </source>
</reference>
<proteinExistence type="predicted"/>
<organism evidence="2 3">
    <name type="scientific">Halobacterium hubeiense</name>
    <dbReference type="NCBI Taxonomy" id="1407499"/>
    <lineage>
        <taxon>Archaea</taxon>
        <taxon>Methanobacteriati</taxon>
        <taxon>Methanobacteriota</taxon>
        <taxon>Stenosarchaea group</taxon>
        <taxon>Halobacteria</taxon>
        <taxon>Halobacteriales</taxon>
        <taxon>Halobacteriaceae</taxon>
        <taxon>Halobacterium</taxon>
    </lineage>
</organism>
<evidence type="ECO:0000256" key="1">
    <source>
        <dbReference type="SAM" id="MobiDB-lite"/>
    </source>
</evidence>
<dbReference type="OrthoDB" id="229011at2157"/>
<evidence type="ECO:0000313" key="3">
    <source>
        <dbReference type="Proteomes" id="UP000066737"/>
    </source>
</evidence>
<dbReference type="RefSeq" id="WP_059056620.1">
    <property type="nucleotide sequence ID" value="NZ_LN831302.1"/>
</dbReference>
<keyword evidence="3" id="KW-1185">Reference proteome</keyword>
<dbReference type="GeneID" id="26658852"/>
<accession>A0A0U5H4M9</accession>
<name>A0A0U5H4M9_9EURY</name>
<protein>
    <submittedName>
        <fullName evidence="2">Uncharacterized protein</fullName>
    </submittedName>
</protein>
<evidence type="ECO:0000313" key="2">
    <source>
        <dbReference type="EMBL" id="CQH55184.1"/>
    </source>
</evidence>
<dbReference type="AlphaFoldDB" id="A0A0U5H4M9"/>
<dbReference type="EMBL" id="LN831302">
    <property type="protein sequence ID" value="CQH55184.1"/>
    <property type="molecule type" value="Genomic_DNA"/>
</dbReference>
<gene>
    <name evidence="2" type="ORF">HHUB_2195</name>
</gene>